<dbReference type="RefSeq" id="WP_007784287.1">
    <property type="nucleotide sequence ID" value="NZ_CM001441.1"/>
</dbReference>
<accession>H5XVI4</accession>
<gene>
    <name evidence="2" type="ORF">DesyoDRAFT_3022</name>
</gene>
<feature type="region of interest" description="Disordered" evidence="1">
    <location>
        <begin position="1"/>
        <end position="41"/>
    </location>
</feature>
<organism evidence="2 3">
    <name type="scientific">Desulfosporosinus youngiae DSM 17734</name>
    <dbReference type="NCBI Taxonomy" id="768710"/>
    <lineage>
        <taxon>Bacteria</taxon>
        <taxon>Bacillati</taxon>
        <taxon>Bacillota</taxon>
        <taxon>Clostridia</taxon>
        <taxon>Eubacteriales</taxon>
        <taxon>Desulfitobacteriaceae</taxon>
        <taxon>Desulfosporosinus</taxon>
    </lineage>
</organism>
<dbReference type="HOGENOM" id="CLU_218294_0_0_9"/>
<dbReference type="EMBL" id="CM001441">
    <property type="protein sequence ID" value="EHQ90067.1"/>
    <property type="molecule type" value="Genomic_DNA"/>
</dbReference>
<evidence type="ECO:0000313" key="3">
    <source>
        <dbReference type="Proteomes" id="UP000005104"/>
    </source>
</evidence>
<feature type="compositionally biased region" description="Basic and acidic residues" evidence="1">
    <location>
        <begin position="19"/>
        <end position="41"/>
    </location>
</feature>
<proteinExistence type="predicted"/>
<protein>
    <submittedName>
        <fullName evidence="2">Uncharacterized protein</fullName>
    </submittedName>
</protein>
<sequence>MKKSGEIQKHTKGYTSAKYDSRSAEFKQEQKKVKEDSGEKS</sequence>
<keyword evidence="3" id="KW-1185">Reference proteome</keyword>
<reference evidence="2 3" key="1">
    <citation type="submission" date="2011-11" db="EMBL/GenBank/DDBJ databases">
        <title>The Noncontiguous Finished genome of Desulfosporosinus youngiae DSM 17734.</title>
        <authorList>
            <consortium name="US DOE Joint Genome Institute (JGI-PGF)"/>
            <person name="Lucas S."/>
            <person name="Han J."/>
            <person name="Lapidus A."/>
            <person name="Cheng J.-F."/>
            <person name="Goodwin L."/>
            <person name="Pitluck S."/>
            <person name="Peters L."/>
            <person name="Ovchinnikova G."/>
            <person name="Lu M."/>
            <person name="Land M.L."/>
            <person name="Hauser L."/>
            <person name="Pester M."/>
            <person name="Spring S."/>
            <person name="Ollivier B."/>
            <person name="Rattei T."/>
            <person name="Klenk H.-P."/>
            <person name="Wagner M."/>
            <person name="Loy A."/>
            <person name="Woyke T.J."/>
        </authorList>
    </citation>
    <scope>NUCLEOTIDE SEQUENCE [LARGE SCALE GENOMIC DNA]</scope>
    <source>
        <strain evidence="2 3">DSM 17734</strain>
    </source>
</reference>
<evidence type="ECO:0000256" key="1">
    <source>
        <dbReference type="SAM" id="MobiDB-lite"/>
    </source>
</evidence>
<dbReference type="Proteomes" id="UP000005104">
    <property type="component" value="Chromosome"/>
</dbReference>
<name>H5XVI4_9FIRM</name>
<dbReference type="AlphaFoldDB" id="H5XVI4"/>
<evidence type="ECO:0000313" key="2">
    <source>
        <dbReference type="EMBL" id="EHQ90067.1"/>
    </source>
</evidence>